<dbReference type="EMBL" id="JACGCI010000010">
    <property type="protein sequence ID" value="KAF6761329.1"/>
    <property type="molecule type" value="Genomic_DNA"/>
</dbReference>
<name>A0A8H6MD08_9AGAR</name>
<reference evidence="1 2" key="1">
    <citation type="submission" date="2020-07" db="EMBL/GenBank/DDBJ databases">
        <title>Comparative genomics of pyrophilous fungi reveals a link between fire events and developmental genes.</title>
        <authorList>
            <consortium name="DOE Joint Genome Institute"/>
            <person name="Steindorff A.S."/>
            <person name="Carver A."/>
            <person name="Calhoun S."/>
            <person name="Stillman K."/>
            <person name="Liu H."/>
            <person name="Lipzen A."/>
            <person name="Pangilinan J."/>
            <person name="Labutti K."/>
            <person name="Bruns T.D."/>
            <person name="Grigoriev I.V."/>
        </authorList>
    </citation>
    <scope>NUCLEOTIDE SEQUENCE [LARGE SCALE GENOMIC DNA]</scope>
    <source>
        <strain evidence="1 2">CBS 144469</strain>
    </source>
</reference>
<proteinExistence type="predicted"/>
<gene>
    <name evidence="1" type="ORF">DFP72DRAFT_1090379</name>
</gene>
<protein>
    <submittedName>
        <fullName evidence="1">Uncharacterized protein</fullName>
    </submittedName>
</protein>
<accession>A0A8H6MD08</accession>
<comment type="caution">
    <text evidence="1">The sequence shown here is derived from an EMBL/GenBank/DDBJ whole genome shotgun (WGS) entry which is preliminary data.</text>
</comment>
<evidence type="ECO:0000313" key="1">
    <source>
        <dbReference type="EMBL" id="KAF6761329.1"/>
    </source>
</evidence>
<dbReference type="Proteomes" id="UP000521943">
    <property type="component" value="Unassembled WGS sequence"/>
</dbReference>
<sequence>MTLFIGRSDRGKIICLSSVFEFLGALQIPTVPLDPSGTYSAFSACPQALSGTIASRRVVELGLSAQQSESSLSLQLLMFRLSKRAFVADGTERMSIGIVASYEVEYGKCMTEDEAGTSWVSGPSTYVCLDATSIELDTRMKERILRASAQRIKTMFWAVQRVLRSLTGMHQFLGMTGWLIKRRKACAAPIKLLCEWDLGNCAFAKLGEREADRVEDFLTKRGQLPVKFRWSGILDLRQLVRLIRGRFHLPSGLASKNGFDTHSVFGGLRRGARRDWWVRDGDTLRRAAGAQRTEVGLEWPHQSCSISTPIGKNAES</sequence>
<organism evidence="1 2">
    <name type="scientific">Ephemerocybe angulata</name>
    <dbReference type="NCBI Taxonomy" id="980116"/>
    <lineage>
        <taxon>Eukaryota</taxon>
        <taxon>Fungi</taxon>
        <taxon>Dikarya</taxon>
        <taxon>Basidiomycota</taxon>
        <taxon>Agaricomycotina</taxon>
        <taxon>Agaricomycetes</taxon>
        <taxon>Agaricomycetidae</taxon>
        <taxon>Agaricales</taxon>
        <taxon>Agaricineae</taxon>
        <taxon>Psathyrellaceae</taxon>
        <taxon>Ephemerocybe</taxon>
    </lineage>
</organism>
<keyword evidence="2" id="KW-1185">Reference proteome</keyword>
<dbReference type="AlphaFoldDB" id="A0A8H6MD08"/>
<evidence type="ECO:0000313" key="2">
    <source>
        <dbReference type="Proteomes" id="UP000521943"/>
    </source>
</evidence>